<proteinExistence type="predicted"/>
<gene>
    <name evidence="1" type="ORF">UW30_C0010G0005</name>
</gene>
<organism evidence="1 2">
    <name type="scientific">Candidatus Giovannonibacteria bacterium GW2011_GWA2_44_13b</name>
    <dbReference type="NCBI Taxonomy" id="1618647"/>
    <lineage>
        <taxon>Bacteria</taxon>
        <taxon>Candidatus Giovannoniibacteriota</taxon>
    </lineage>
</organism>
<dbReference type="EMBL" id="LCHU01000010">
    <property type="protein sequence ID" value="KKT41249.1"/>
    <property type="molecule type" value="Genomic_DNA"/>
</dbReference>
<dbReference type="AlphaFoldDB" id="A0A0G1K0E5"/>
<sequence length="54" mass="6275">MYLIIIYFAIGFVVAMFADNVNPRVRLGNFEFFRIMFIWPADINGFISCGQTCM</sequence>
<name>A0A0G1K0E5_9BACT</name>
<comment type="caution">
    <text evidence="1">The sequence shown here is derived from an EMBL/GenBank/DDBJ whole genome shotgun (WGS) entry which is preliminary data.</text>
</comment>
<evidence type="ECO:0000313" key="2">
    <source>
        <dbReference type="Proteomes" id="UP000034736"/>
    </source>
</evidence>
<evidence type="ECO:0000313" key="1">
    <source>
        <dbReference type="EMBL" id="KKT41249.1"/>
    </source>
</evidence>
<dbReference type="Proteomes" id="UP000034736">
    <property type="component" value="Unassembled WGS sequence"/>
</dbReference>
<accession>A0A0G1K0E5</accession>
<reference evidence="1 2" key="1">
    <citation type="journal article" date="2015" name="Nature">
        <title>rRNA introns, odd ribosomes, and small enigmatic genomes across a large radiation of phyla.</title>
        <authorList>
            <person name="Brown C.T."/>
            <person name="Hug L.A."/>
            <person name="Thomas B.C."/>
            <person name="Sharon I."/>
            <person name="Castelle C.J."/>
            <person name="Singh A."/>
            <person name="Wilkins M.J."/>
            <person name="Williams K.H."/>
            <person name="Banfield J.F."/>
        </authorList>
    </citation>
    <scope>NUCLEOTIDE SEQUENCE [LARGE SCALE GENOMIC DNA]</scope>
</reference>
<protein>
    <submittedName>
        <fullName evidence="1">Uncharacterized protein</fullName>
    </submittedName>
</protein>
<dbReference type="STRING" id="1618647.UW30_C0010G0005"/>